<accession>A0A8S5RJW6</accession>
<protein>
    <submittedName>
        <fullName evidence="1">Uncharacterized protein</fullName>
    </submittedName>
</protein>
<organism evidence="1">
    <name type="scientific">virus sp. ctBM815</name>
    <dbReference type="NCBI Taxonomy" id="2825806"/>
    <lineage>
        <taxon>Viruses</taxon>
    </lineage>
</organism>
<sequence length="90" mass="10295">MAKRRKNGQMSDSELEVRRHHASLRRLKAHCSDANVELKDYKSAGPDDMCVLSLEDVDLGARKNYLTEDNDSWFVSEDDYGEVSQTALYL</sequence>
<name>A0A8S5RJW6_9VIRU</name>
<dbReference type="EMBL" id="BK059109">
    <property type="protein sequence ID" value="DAE31680.1"/>
    <property type="molecule type" value="Genomic_DNA"/>
</dbReference>
<proteinExistence type="predicted"/>
<reference evidence="1" key="1">
    <citation type="journal article" date="2021" name="Proc. Natl. Acad. Sci. U.S.A.">
        <title>A Catalog of Tens of Thousands of Viruses from Human Metagenomes Reveals Hidden Associations with Chronic Diseases.</title>
        <authorList>
            <person name="Tisza M.J."/>
            <person name="Buck C.B."/>
        </authorList>
    </citation>
    <scope>NUCLEOTIDE SEQUENCE</scope>
    <source>
        <strain evidence="1">CtBM815</strain>
    </source>
</reference>
<evidence type="ECO:0000313" key="1">
    <source>
        <dbReference type="EMBL" id="DAE31680.1"/>
    </source>
</evidence>